<dbReference type="InterPro" id="IPR012373">
    <property type="entry name" value="Ferrdict_sens_TM"/>
</dbReference>
<dbReference type="AlphaFoldDB" id="A0A1Y3YF88"/>
<evidence type="ECO:0000313" key="4">
    <source>
        <dbReference type="EMBL" id="MDB9223587.1"/>
    </source>
</evidence>
<feature type="domain" description="Protein FecR C-terminal" evidence="3">
    <location>
        <begin position="317"/>
        <end position="386"/>
    </location>
</feature>
<evidence type="ECO:0000259" key="2">
    <source>
        <dbReference type="Pfam" id="PF04773"/>
    </source>
</evidence>
<reference evidence="4" key="2">
    <citation type="submission" date="2023-01" db="EMBL/GenBank/DDBJ databases">
        <title>Human gut microbiome strain richness.</title>
        <authorList>
            <person name="Chen-Liaw A."/>
        </authorList>
    </citation>
    <scope>NUCLEOTIDE SEQUENCE</scope>
    <source>
        <strain evidence="4">RTP21484st1_B7_RTP21484_190118</strain>
    </source>
</reference>
<sequence length="388" mass="45062">MEKEEITIELLYRKLENRLTEEEVKHFEMWMQDIDHQRYYWNLQSFYELREDGRPDSAEVNRAWIDLQSRINKQGLKPGRNRLLWRGVVAASIIILLGVIPLIVPQDVKNVSSEAEIQIRPGHRNAILELADGKVYNLTNLEYGGNNRISENIIVDSCCLDYLRPDTLIPVALAWHKVIVPRGGEFQISLEDGTRVWLNSESTLKYPEVFTGTTREVFLEGEAYFEVARNTNCPFIVHTGIQNVRVLGTSFGITNYADDQNLTTTLVNGKVQVEFPGFSDEVFLLEPGFQLACDRQNRKIEKRTVDVYEYVAWKDGKYVFTRKRLEDILTTLSRWYDFHVFFQNPEVKEVVFSGELRRFDSFSDILRLIEKTSDVKFTTTGNTVLVRE</sequence>
<dbReference type="Gene3D" id="3.55.50.30">
    <property type="match status" value="1"/>
</dbReference>
<dbReference type="Proteomes" id="UP000284243">
    <property type="component" value="Unassembled WGS sequence"/>
</dbReference>
<comment type="caution">
    <text evidence="5">The sequence shown here is derived from an EMBL/GenBank/DDBJ whole genome shotgun (WGS) entry which is preliminary data.</text>
</comment>
<dbReference type="Gene3D" id="2.60.120.1440">
    <property type="match status" value="1"/>
</dbReference>
<evidence type="ECO:0000313" key="5">
    <source>
        <dbReference type="EMBL" id="RGU54599.1"/>
    </source>
</evidence>
<proteinExistence type="predicted"/>
<evidence type="ECO:0000313" key="6">
    <source>
        <dbReference type="Proteomes" id="UP000284243"/>
    </source>
</evidence>
<feature type="transmembrane region" description="Helical" evidence="1">
    <location>
        <begin position="83"/>
        <end position="104"/>
    </location>
</feature>
<protein>
    <submittedName>
        <fullName evidence="4">DUF4974 domain-containing protein</fullName>
    </submittedName>
    <submittedName>
        <fullName evidence="5">FecR family protein</fullName>
    </submittedName>
</protein>
<dbReference type="Pfam" id="PF16344">
    <property type="entry name" value="FecR_C"/>
    <property type="match status" value="1"/>
</dbReference>
<keyword evidence="1" id="KW-1133">Transmembrane helix</keyword>
<evidence type="ECO:0000259" key="3">
    <source>
        <dbReference type="Pfam" id="PF16344"/>
    </source>
</evidence>
<dbReference type="GO" id="GO:0016989">
    <property type="term" value="F:sigma factor antagonist activity"/>
    <property type="evidence" value="ECO:0007669"/>
    <property type="project" value="TreeGrafter"/>
</dbReference>
<dbReference type="Proteomes" id="UP001212263">
    <property type="component" value="Unassembled WGS sequence"/>
</dbReference>
<keyword evidence="1" id="KW-0812">Transmembrane</keyword>
<dbReference type="PANTHER" id="PTHR30273:SF2">
    <property type="entry name" value="PROTEIN FECR"/>
    <property type="match status" value="1"/>
</dbReference>
<accession>A0A1Y3YF88</accession>
<dbReference type="EMBL" id="QRYC01000028">
    <property type="protein sequence ID" value="RGU54599.1"/>
    <property type="molecule type" value="Genomic_DNA"/>
</dbReference>
<gene>
    <name evidence="5" type="ORF">DWW57_15525</name>
    <name evidence="4" type="ORF">PN645_11280</name>
</gene>
<evidence type="ECO:0000256" key="1">
    <source>
        <dbReference type="SAM" id="Phobius"/>
    </source>
</evidence>
<dbReference type="RefSeq" id="WP_022159381.1">
    <property type="nucleotide sequence ID" value="NZ_JADMZE010000010.1"/>
</dbReference>
<reference evidence="5 6" key="1">
    <citation type="submission" date="2018-08" db="EMBL/GenBank/DDBJ databases">
        <title>A genome reference for cultivated species of the human gut microbiota.</title>
        <authorList>
            <person name="Zou Y."/>
            <person name="Xue W."/>
            <person name="Luo G."/>
        </authorList>
    </citation>
    <scope>NUCLEOTIDE SEQUENCE [LARGE SCALE GENOMIC DNA]</scope>
    <source>
        <strain evidence="5 6">AF16-14</strain>
    </source>
</reference>
<keyword evidence="1" id="KW-0472">Membrane</keyword>
<dbReference type="Pfam" id="PF04773">
    <property type="entry name" value="FecR"/>
    <property type="match status" value="1"/>
</dbReference>
<dbReference type="InterPro" id="IPR032508">
    <property type="entry name" value="FecR_C"/>
</dbReference>
<name>A0A1Y3YF88_9BACT</name>
<dbReference type="EMBL" id="JAQMRD010000013">
    <property type="protein sequence ID" value="MDB9223587.1"/>
    <property type="molecule type" value="Genomic_DNA"/>
</dbReference>
<organism evidence="5 6">
    <name type="scientific">Odoribacter splanchnicus</name>
    <dbReference type="NCBI Taxonomy" id="28118"/>
    <lineage>
        <taxon>Bacteria</taxon>
        <taxon>Pseudomonadati</taxon>
        <taxon>Bacteroidota</taxon>
        <taxon>Bacteroidia</taxon>
        <taxon>Bacteroidales</taxon>
        <taxon>Odoribacteraceae</taxon>
        <taxon>Odoribacter</taxon>
    </lineage>
</organism>
<feature type="domain" description="FecR protein" evidence="2">
    <location>
        <begin position="180"/>
        <end position="272"/>
    </location>
</feature>
<dbReference type="InterPro" id="IPR006860">
    <property type="entry name" value="FecR"/>
</dbReference>
<dbReference type="FunFam" id="2.60.120.1440:FF:000001">
    <property type="entry name" value="Putative anti-sigma factor"/>
    <property type="match status" value="1"/>
</dbReference>
<dbReference type="PANTHER" id="PTHR30273">
    <property type="entry name" value="PERIPLASMIC SIGNAL SENSOR AND SIGMA FACTOR ACTIVATOR FECR-RELATED"/>
    <property type="match status" value="1"/>
</dbReference>